<dbReference type="PROSITE" id="PS01156">
    <property type="entry name" value="TONB_DEPENDENT_REC_2"/>
    <property type="match status" value="1"/>
</dbReference>
<keyword evidence="2 7" id="KW-0813">Transport</keyword>
<dbReference type="InterPro" id="IPR010917">
    <property type="entry name" value="TonB_rcpt_CS"/>
</dbReference>
<sequence length="86" mass="9688">MKSAHFDGNENSSQCSASALCHCSVQPAFWVLDLMARYQVNQKLSVNLNIRNALDSSYFAGMRDFGRVQYTWGAPRSVTASVRYDF</sequence>
<evidence type="ECO:0000256" key="5">
    <source>
        <dbReference type="ARBA" id="ARBA00023136"/>
    </source>
</evidence>
<dbReference type="InterPro" id="IPR039426">
    <property type="entry name" value="TonB-dep_rcpt-like"/>
</dbReference>
<keyword evidence="9" id="KW-0675">Receptor</keyword>
<organism evidence="9 10">
    <name type="scientific">Comamonas piscis</name>
    <dbReference type="NCBI Taxonomy" id="1562974"/>
    <lineage>
        <taxon>Bacteria</taxon>
        <taxon>Pseudomonadati</taxon>
        <taxon>Pseudomonadota</taxon>
        <taxon>Betaproteobacteria</taxon>
        <taxon>Burkholderiales</taxon>
        <taxon>Comamonadaceae</taxon>
        <taxon>Comamonas</taxon>
    </lineage>
</organism>
<keyword evidence="4 7" id="KW-0812">Transmembrane</keyword>
<dbReference type="InterPro" id="IPR036942">
    <property type="entry name" value="Beta-barrel_TonB_sf"/>
</dbReference>
<keyword evidence="10" id="KW-1185">Reference proteome</keyword>
<evidence type="ECO:0000256" key="7">
    <source>
        <dbReference type="PROSITE-ProRule" id="PRU01360"/>
    </source>
</evidence>
<dbReference type="PROSITE" id="PS52016">
    <property type="entry name" value="TONB_DEPENDENT_REC_3"/>
    <property type="match status" value="1"/>
</dbReference>
<dbReference type="GO" id="GO:0009279">
    <property type="term" value="C:cell outer membrane"/>
    <property type="evidence" value="ECO:0007669"/>
    <property type="project" value="UniProtKB-SubCell"/>
</dbReference>
<reference evidence="9 10" key="1">
    <citation type="journal article" date="2020" name="G3 (Bethesda)">
        <title>CeMbio - The Caenorhabditis elegans Microbiome Resource.</title>
        <authorList>
            <person name="Dirksen P."/>
            <person name="Assie A."/>
            <person name="Zimmermann J."/>
            <person name="Zhang F."/>
            <person name="Tietje A.M."/>
            <person name="Marsh S.A."/>
            <person name="Felix M.A."/>
            <person name="Shapira M."/>
            <person name="Kaleta C."/>
            <person name="Schulenburg H."/>
            <person name="Samuel B."/>
        </authorList>
    </citation>
    <scope>NUCLEOTIDE SEQUENCE [LARGE SCALE GENOMIC DNA]</scope>
    <source>
        <strain evidence="9 10">BIGb0172</strain>
    </source>
</reference>
<dbReference type="Proteomes" id="UP000515240">
    <property type="component" value="Chromosome"/>
</dbReference>
<keyword evidence="3 7" id="KW-1134">Transmembrane beta strand</keyword>
<comment type="similarity">
    <text evidence="7">Belongs to the TonB-dependent receptor family.</text>
</comment>
<gene>
    <name evidence="9" type="ORF">HS961_12450</name>
</gene>
<proteinExistence type="inferred from homology"/>
<keyword evidence="5 7" id="KW-0472">Membrane</keyword>
<dbReference type="PANTHER" id="PTHR32552">
    <property type="entry name" value="FERRICHROME IRON RECEPTOR-RELATED"/>
    <property type="match status" value="1"/>
</dbReference>
<name>A0A7G5EHU5_9BURK</name>
<dbReference type="SUPFAM" id="SSF56935">
    <property type="entry name" value="Porins"/>
    <property type="match status" value="1"/>
</dbReference>
<evidence type="ECO:0000256" key="4">
    <source>
        <dbReference type="ARBA" id="ARBA00022692"/>
    </source>
</evidence>
<dbReference type="Gene3D" id="2.40.170.20">
    <property type="entry name" value="TonB-dependent receptor, beta-barrel domain"/>
    <property type="match status" value="1"/>
</dbReference>
<dbReference type="PANTHER" id="PTHR32552:SF74">
    <property type="entry name" value="HYDROXAMATE SIDEROPHORE RECEPTOR FHUE"/>
    <property type="match status" value="1"/>
</dbReference>
<protein>
    <submittedName>
        <fullName evidence="9">TonB-dependent receptor</fullName>
    </submittedName>
</protein>
<evidence type="ECO:0000256" key="1">
    <source>
        <dbReference type="ARBA" id="ARBA00004571"/>
    </source>
</evidence>
<evidence type="ECO:0000256" key="3">
    <source>
        <dbReference type="ARBA" id="ARBA00022452"/>
    </source>
</evidence>
<comment type="subcellular location">
    <subcellularLocation>
        <location evidence="1 7">Cell outer membrane</location>
        <topology evidence="1 7">Multi-pass membrane protein</topology>
    </subcellularLocation>
</comment>
<feature type="short sequence motif" description="TonB C-terminal box" evidence="8">
    <location>
        <begin position="69"/>
        <end position="86"/>
    </location>
</feature>
<evidence type="ECO:0000256" key="8">
    <source>
        <dbReference type="PROSITE-ProRule" id="PRU10144"/>
    </source>
</evidence>
<dbReference type="EMBL" id="CP058554">
    <property type="protein sequence ID" value="QMV73570.1"/>
    <property type="molecule type" value="Genomic_DNA"/>
</dbReference>
<dbReference type="AlphaFoldDB" id="A0A7G5EHU5"/>
<dbReference type="GO" id="GO:0015344">
    <property type="term" value="F:siderophore uptake transmembrane transporter activity"/>
    <property type="evidence" value="ECO:0007669"/>
    <property type="project" value="TreeGrafter"/>
</dbReference>
<evidence type="ECO:0000256" key="2">
    <source>
        <dbReference type="ARBA" id="ARBA00022448"/>
    </source>
</evidence>
<evidence type="ECO:0000313" key="10">
    <source>
        <dbReference type="Proteomes" id="UP000515240"/>
    </source>
</evidence>
<evidence type="ECO:0000256" key="6">
    <source>
        <dbReference type="ARBA" id="ARBA00023237"/>
    </source>
</evidence>
<evidence type="ECO:0000313" key="9">
    <source>
        <dbReference type="EMBL" id="QMV73570.1"/>
    </source>
</evidence>
<keyword evidence="6 7" id="KW-0998">Cell outer membrane</keyword>
<accession>A0A7G5EHU5</accession>
<dbReference type="KEGG" id="cpis:HS961_12450"/>